<dbReference type="PROSITE" id="PS50262">
    <property type="entry name" value="G_PROTEIN_RECEP_F1_2"/>
    <property type="match status" value="1"/>
</dbReference>
<reference evidence="11" key="1">
    <citation type="submission" date="2022-01" db="EMBL/GenBank/DDBJ databases">
        <authorList>
            <person name="Braso-Vives M."/>
        </authorList>
    </citation>
    <scope>NUCLEOTIDE SEQUENCE</scope>
</reference>
<evidence type="ECO:0000256" key="1">
    <source>
        <dbReference type="ARBA" id="ARBA00004141"/>
    </source>
</evidence>
<accession>A0A8J9ZJG7</accession>
<evidence type="ECO:0000256" key="7">
    <source>
        <dbReference type="ARBA" id="ARBA00023224"/>
    </source>
</evidence>
<evidence type="ECO:0000256" key="2">
    <source>
        <dbReference type="ARBA" id="ARBA00022692"/>
    </source>
</evidence>
<evidence type="ECO:0000259" key="10">
    <source>
        <dbReference type="PROSITE" id="PS50262"/>
    </source>
</evidence>
<dbReference type="CDD" id="cd14993">
    <property type="entry name" value="7tmA_CCKR-like"/>
    <property type="match status" value="1"/>
</dbReference>
<dbReference type="SUPFAM" id="SSF81321">
    <property type="entry name" value="Family A G protein-coupled receptor-like"/>
    <property type="match status" value="1"/>
</dbReference>
<keyword evidence="7 8" id="KW-0807">Transducer</keyword>
<feature type="transmembrane region" description="Helical" evidence="9">
    <location>
        <begin position="145"/>
        <end position="166"/>
    </location>
</feature>
<dbReference type="EMBL" id="OV696687">
    <property type="protein sequence ID" value="CAH1255093.1"/>
    <property type="molecule type" value="Genomic_DNA"/>
</dbReference>
<proteinExistence type="inferred from homology"/>
<organism evidence="11 12">
    <name type="scientific">Branchiostoma lanceolatum</name>
    <name type="common">Common lancelet</name>
    <name type="synonym">Amphioxus lanceolatum</name>
    <dbReference type="NCBI Taxonomy" id="7740"/>
    <lineage>
        <taxon>Eukaryota</taxon>
        <taxon>Metazoa</taxon>
        <taxon>Chordata</taxon>
        <taxon>Cephalochordata</taxon>
        <taxon>Leptocardii</taxon>
        <taxon>Amphioxiformes</taxon>
        <taxon>Branchiostomatidae</taxon>
        <taxon>Branchiostoma</taxon>
    </lineage>
</organism>
<name>A0A8J9ZJG7_BRALA</name>
<sequence length="380" mass="43126">MAPSANMSAEEIERLREGVLYTYNEPISIVLLFLNAVVFLTGLAANVSVLLAIFRRSPMDRAANAFMVNLCVCDLLVISLCVPFNAGMEVYRRNVYGRVLCKILPYVQAVSVCTSVFTLTAVSLDRYLVICNPLRAMAFSPSSRVKIVIPCLWVASMLIMLPLAIFSEMTEQTFEFEVHVVFCKEMWPVVEWKRAYDVTLFVVLFVLPLLFMAVAYITIGKTLWHRASVLYGTSDARRNNDVVVTNILTHRRRAVKVFAALTVIFSFSWLPYFHLIIWFDFYEETRRENALTAAVVHPFLLCLGLSNSATNAICYLTLVKNCCVGKYSEQLSRQSSHSHRTSSRTLPSHTREEKLDFDYGVLEMEETRAVQSDAIISSQR</sequence>
<protein>
    <submittedName>
        <fullName evidence="11">HCRTR2 protein</fullName>
    </submittedName>
</protein>
<keyword evidence="12" id="KW-1185">Reference proteome</keyword>
<feature type="transmembrane region" description="Helical" evidence="9">
    <location>
        <begin position="257"/>
        <end position="279"/>
    </location>
</feature>
<evidence type="ECO:0000313" key="11">
    <source>
        <dbReference type="EMBL" id="CAH1255093.1"/>
    </source>
</evidence>
<keyword evidence="5 9" id="KW-0472">Membrane</keyword>
<dbReference type="AlphaFoldDB" id="A0A8J9ZJG7"/>
<evidence type="ECO:0000256" key="3">
    <source>
        <dbReference type="ARBA" id="ARBA00022989"/>
    </source>
</evidence>
<gene>
    <name evidence="11" type="primary">HCRTR2</name>
    <name evidence="11" type="ORF">BLAG_LOCUS14264</name>
</gene>
<dbReference type="PANTHER" id="PTHR45695:SF22">
    <property type="entry name" value="G-PROTEIN COUPLED RECEPTORS FAMILY 1 PROFILE DOMAIN-CONTAINING PROTEIN"/>
    <property type="match status" value="1"/>
</dbReference>
<keyword evidence="2 8" id="KW-0812">Transmembrane</keyword>
<dbReference type="PANTHER" id="PTHR45695">
    <property type="entry name" value="LEUCOKININ RECEPTOR-RELATED"/>
    <property type="match status" value="1"/>
</dbReference>
<feature type="transmembrane region" description="Helical" evidence="9">
    <location>
        <begin position="27"/>
        <end position="54"/>
    </location>
</feature>
<dbReference type="Pfam" id="PF00001">
    <property type="entry name" value="7tm_1"/>
    <property type="match status" value="1"/>
</dbReference>
<feature type="transmembrane region" description="Helical" evidence="9">
    <location>
        <begin position="106"/>
        <end position="124"/>
    </location>
</feature>
<evidence type="ECO:0000256" key="6">
    <source>
        <dbReference type="ARBA" id="ARBA00023170"/>
    </source>
</evidence>
<dbReference type="PRINTS" id="PR00237">
    <property type="entry name" value="GPCRRHODOPSN"/>
</dbReference>
<dbReference type="OrthoDB" id="10037617at2759"/>
<dbReference type="GO" id="GO:0004930">
    <property type="term" value="F:G protein-coupled receptor activity"/>
    <property type="evidence" value="ECO:0007669"/>
    <property type="project" value="UniProtKB-KW"/>
</dbReference>
<dbReference type="Gene3D" id="1.20.1070.10">
    <property type="entry name" value="Rhodopsin 7-helix transmembrane proteins"/>
    <property type="match status" value="1"/>
</dbReference>
<comment type="subcellular location">
    <subcellularLocation>
        <location evidence="1">Membrane</location>
        <topology evidence="1">Multi-pass membrane protein</topology>
    </subcellularLocation>
</comment>
<dbReference type="Proteomes" id="UP000838412">
    <property type="component" value="Chromosome 2"/>
</dbReference>
<dbReference type="PROSITE" id="PS00237">
    <property type="entry name" value="G_PROTEIN_RECEP_F1_1"/>
    <property type="match status" value="1"/>
</dbReference>
<feature type="transmembrane region" description="Helical" evidence="9">
    <location>
        <begin position="291"/>
        <end position="318"/>
    </location>
</feature>
<keyword evidence="3 9" id="KW-1133">Transmembrane helix</keyword>
<evidence type="ECO:0000256" key="4">
    <source>
        <dbReference type="ARBA" id="ARBA00023040"/>
    </source>
</evidence>
<feature type="transmembrane region" description="Helical" evidence="9">
    <location>
        <begin position="66"/>
        <end position="86"/>
    </location>
</feature>
<comment type="similarity">
    <text evidence="8">Belongs to the G-protein coupled receptor 1 family.</text>
</comment>
<dbReference type="InterPro" id="IPR000276">
    <property type="entry name" value="GPCR_Rhodpsn"/>
</dbReference>
<feature type="transmembrane region" description="Helical" evidence="9">
    <location>
        <begin position="198"/>
        <end position="219"/>
    </location>
</feature>
<evidence type="ECO:0000313" key="12">
    <source>
        <dbReference type="Proteomes" id="UP000838412"/>
    </source>
</evidence>
<feature type="domain" description="G-protein coupled receptors family 1 profile" evidence="10">
    <location>
        <begin position="45"/>
        <end position="315"/>
    </location>
</feature>
<evidence type="ECO:0000256" key="9">
    <source>
        <dbReference type="SAM" id="Phobius"/>
    </source>
</evidence>
<keyword evidence="4 8" id="KW-0297">G-protein coupled receptor</keyword>
<dbReference type="InterPro" id="IPR017452">
    <property type="entry name" value="GPCR_Rhodpsn_7TM"/>
</dbReference>
<keyword evidence="6 8" id="KW-0675">Receptor</keyword>
<dbReference type="GO" id="GO:0005886">
    <property type="term" value="C:plasma membrane"/>
    <property type="evidence" value="ECO:0007669"/>
    <property type="project" value="TreeGrafter"/>
</dbReference>
<evidence type="ECO:0000256" key="5">
    <source>
        <dbReference type="ARBA" id="ARBA00023136"/>
    </source>
</evidence>
<evidence type="ECO:0000256" key="8">
    <source>
        <dbReference type="RuleBase" id="RU000688"/>
    </source>
</evidence>